<dbReference type="OrthoDB" id="10009833at2"/>
<evidence type="ECO:0000313" key="3">
    <source>
        <dbReference type="Proteomes" id="UP000192360"/>
    </source>
</evidence>
<protein>
    <submittedName>
        <fullName evidence="2">Uncharacterized protein</fullName>
    </submittedName>
</protein>
<keyword evidence="1" id="KW-1133">Transmembrane helix</keyword>
<name>A0A1W1YTT5_9FLAO</name>
<dbReference type="STRING" id="504486.SAMN05660703_0873"/>
<dbReference type="RefSeq" id="WP_084060165.1">
    <property type="nucleotide sequence ID" value="NZ_FWXO01000001.1"/>
</dbReference>
<feature type="transmembrane region" description="Helical" evidence="1">
    <location>
        <begin position="6"/>
        <end position="28"/>
    </location>
</feature>
<evidence type="ECO:0000256" key="1">
    <source>
        <dbReference type="SAM" id="Phobius"/>
    </source>
</evidence>
<keyword evidence="1" id="KW-0812">Transmembrane</keyword>
<organism evidence="2 3">
    <name type="scientific">Cellulophaga tyrosinoxydans</name>
    <dbReference type="NCBI Taxonomy" id="504486"/>
    <lineage>
        <taxon>Bacteria</taxon>
        <taxon>Pseudomonadati</taxon>
        <taxon>Bacteroidota</taxon>
        <taxon>Flavobacteriia</taxon>
        <taxon>Flavobacteriales</taxon>
        <taxon>Flavobacteriaceae</taxon>
        <taxon>Cellulophaga</taxon>
    </lineage>
</organism>
<reference evidence="2 3" key="1">
    <citation type="submission" date="2017-04" db="EMBL/GenBank/DDBJ databases">
        <authorList>
            <person name="Afonso C.L."/>
            <person name="Miller P.J."/>
            <person name="Scott M.A."/>
            <person name="Spackman E."/>
            <person name="Goraichik I."/>
            <person name="Dimitrov K.M."/>
            <person name="Suarez D.L."/>
            <person name="Swayne D.E."/>
        </authorList>
    </citation>
    <scope>NUCLEOTIDE SEQUENCE [LARGE SCALE GENOMIC DNA]</scope>
    <source>
        <strain evidence="2 3">DSM 21164</strain>
    </source>
</reference>
<evidence type="ECO:0000313" key="2">
    <source>
        <dbReference type="EMBL" id="SMC39546.1"/>
    </source>
</evidence>
<dbReference type="AlphaFoldDB" id="A0A1W1YTT5"/>
<dbReference type="EMBL" id="FWXO01000001">
    <property type="protein sequence ID" value="SMC39546.1"/>
    <property type="molecule type" value="Genomic_DNA"/>
</dbReference>
<proteinExistence type="predicted"/>
<keyword evidence="1" id="KW-0472">Membrane</keyword>
<gene>
    <name evidence="2" type="ORF">SAMN05660703_0873</name>
</gene>
<keyword evidence="3" id="KW-1185">Reference proteome</keyword>
<sequence>MEGISIIVFVIILIAIILIFRAVGAWMLRIDEVIKNQKIMIQELKKSNGEKEQNGEIKYMDEM</sequence>
<accession>A0A1W1YTT5</accession>
<dbReference type="Proteomes" id="UP000192360">
    <property type="component" value="Unassembled WGS sequence"/>
</dbReference>